<name>A0ACC2G2A1_DALPE</name>
<comment type="caution">
    <text evidence="1">The sequence shown here is derived from an EMBL/GenBank/DDBJ whole genome shotgun (WGS) entry which is preliminary data.</text>
</comment>
<protein>
    <submittedName>
        <fullName evidence="1">Uncharacterized protein</fullName>
    </submittedName>
</protein>
<dbReference type="Proteomes" id="UP001157502">
    <property type="component" value="Chromosome 18"/>
</dbReference>
<keyword evidence="2" id="KW-1185">Reference proteome</keyword>
<sequence length="168" mass="19259">MMQALLLLCVCIGVWSEALEAHKHKGCFSAEELQGGVQRLLRRTRYPTEEELMRLTPVESKKRCPVSLQEHLIDYSQRSVSPWRYIIDRMEGRFPERIAVAECLCKGCLITRSGHQAENHDYNSVPIMQTQMVLKKTKCHNDTGKYSLSSHFIQVPIACTCVKYRSSA</sequence>
<organism evidence="1 2">
    <name type="scientific">Dallia pectoralis</name>
    <name type="common">Alaska blackfish</name>
    <dbReference type="NCBI Taxonomy" id="75939"/>
    <lineage>
        <taxon>Eukaryota</taxon>
        <taxon>Metazoa</taxon>
        <taxon>Chordata</taxon>
        <taxon>Craniata</taxon>
        <taxon>Vertebrata</taxon>
        <taxon>Euteleostomi</taxon>
        <taxon>Actinopterygii</taxon>
        <taxon>Neopterygii</taxon>
        <taxon>Teleostei</taxon>
        <taxon>Protacanthopterygii</taxon>
        <taxon>Esociformes</taxon>
        <taxon>Umbridae</taxon>
        <taxon>Dallia</taxon>
    </lineage>
</organism>
<reference evidence="1" key="1">
    <citation type="submission" date="2021-05" db="EMBL/GenBank/DDBJ databases">
        <authorList>
            <person name="Pan Q."/>
            <person name="Jouanno E."/>
            <person name="Zahm M."/>
            <person name="Klopp C."/>
            <person name="Cabau C."/>
            <person name="Louis A."/>
            <person name="Berthelot C."/>
            <person name="Parey E."/>
            <person name="Roest Crollius H."/>
            <person name="Montfort J."/>
            <person name="Robinson-Rechavi M."/>
            <person name="Bouchez O."/>
            <person name="Lampietro C."/>
            <person name="Lopez Roques C."/>
            <person name="Donnadieu C."/>
            <person name="Postlethwait J."/>
            <person name="Bobe J."/>
            <person name="Dillon D."/>
            <person name="Chandos A."/>
            <person name="von Hippel F."/>
            <person name="Guiguen Y."/>
        </authorList>
    </citation>
    <scope>NUCLEOTIDE SEQUENCE</scope>
    <source>
        <strain evidence="1">YG-Jan2019</strain>
    </source>
</reference>
<accession>A0ACC2G2A1</accession>
<dbReference type="EMBL" id="CM055745">
    <property type="protein sequence ID" value="KAJ7997739.1"/>
    <property type="molecule type" value="Genomic_DNA"/>
</dbReference>
<evidence type="ECO:0000313" key="1">
    <source>
        <dbReference type="EMBL" id="KAJ7997739.1"/>
    </source>
</evidence>
<evidence type="ECO:0000313" key="2">
    <source>
        <dbReference type="Proteomes" id="UP001157502"/>
    </source>
</evidence>
<gene>
    <name evidence="1" type="ORF">DPEC_G00215250</name>
</gene>
<proteinExistence type="predicted"/>